<dbReference type="PROSITE" id="PS51257">
    <property type="entry name" value="PROKAR_LIPOPROTEIN"/>
    <property type="match status" value="1"/>
</dbReference>
<reference evidence="1 2" key="1">
    <citation type="submission" date="2020-12" db="EMBL/GenBank/DDBJ databases">
        <title>Hymenobacter sp.</title>
        <authorList>
            <person name="Kim M.K."/>
        </authorList>
    </citation>
    <scope>NUCLEOTIDE SEQUENCE [LARGE SCALE GENOMIC DNA]</scope>
    <source>
        <strain evidence="1 2">BT442</strain>
    </source>
</reference>
<dbReference type="RefSeq" id="WP_198075038.1">
    <property type="nucleotide sequence ID" value="NZ_JAEDAE010000002.1"/>
</dbReference>
<accession>A0ABS0Q5S9</accession>
<comment type="caution">
    <text evidence="1">The sequence shown here is derived from an EMBL/GenBank/DDBJ whole genome shotgun (WGS) entry which is preliminary data.</text>
</comment>
<evidence type="ECO:0000313" key="2">
    <source>
        <dbReference type="Proteomes" id="UP000625631"/>
    </source>
</evidence>
<sequence>MKKSPFIPVLFVLALLLGTVGCKKILDLLTFQINDSSTFQLPATGPLPIGTAGPVIALPGVTVNSTANSTYQNNNTAADYVKDVTLDRLSLTVTDPVGQNFDFVKSISISIASDAAGTNKVPLASLNPVPTGQTTIELTPSGQKLDTYLRSGSYTLFTTVEMTQLGLSKATTVRADSRFNVKADPK</sequence>
<dbReference type="Proteomes" id="UP000625631">
    <property type="component" value="Unassembled WGS sequence"/>
</dbReference>
<evidence type="ECO:0008006" key="3">
    <source>
        <dbReference type="Google" id="ProtNLM"/>
    </source>
</evidence>
<dbReference type="EMBL" id="JAEDAE010000002">
    <property type="protein sequence ID" value="MBH8557942.1"/>
    <property type="molecule type" value="Genomic_DNA"/>
</dbReference>
<keyword evidence="2" id="KW-1185">Reference proteome</keyword>
<proteinExistence type="predicted"/>
<protein>
    <recommendedName>
        <fullName evidence="3">DUF4382 domain-containing protein</fullName>
    </recommendedName>
</protein>
<evidence type="ECO:0000313" key="1">
    <source>
        <dbReference type="EMBL" id="MBH8557942.1"/>
    </source>
</evidence>
<organism evidence="1 2">
    <name type="scientific">Hymenobacter negativus</name>
    <dbReference type="NCBI Taxonomy" id="2795026"/>
    <lineage>
        <taxon>Bacteria</taxon>
        <taxon>Pseudomonadati</taxon>
        <taxon>Bacteroidota</taxon>
        <taxon>Cytophagia</taxon>
        <taxon>Cytophagales</taxon>
        <taxon>Hymenobacteraceae</taxon>
        <taxon>Hymenobacter</taxon>
    </lineage>
</organism>
<name>A0ABS0Q5S9_9BACT</name>
<gene>
    <name evidence="1" type="ORF">I7X13_07790</name>
</gene>